<name>A0A6P2C0W5_9ACTN</name>
<evidence type="ECO:0000313" key="2">
    <source>
        <dbReference type="Proteomes" id="UP000460272"/>
    </source>
</evidence>
<organism evidence="1 2">
    <name type="scientific">Trebonia kvetii</name>
    <dbReference type="NCBI Taxonomy" id="2480626"/>
    <lineage>
        <taxon>Bacteria</taxon>
        <taxon>Bacillati</taxon>
        <taxon>Actinomycetota</taxon>
        <taxon>Actinomycetes</taxon>
        <taxon>Streptosporangiales</taxon>
        <taxon>Treboniaceae</taxon>
        <taxon>Trebonia</taxon>
    </lineage>
</organism>
<protein>
    <submittedName>
        <fullName evidence="1">Uncharacterized protein</fullName>
    </submittedName>
</protein>
<accession>A0A6P2C0W5</accession>
<dbReference type="Proteomes" id="UP000460272">
    <property type="component" value="Unassembled WGS sequence"/>
</dbReference>
<dbReference type="OrthoDB" id="3477480at2"/>
<dbReference type="RefSeq" id="WP_145852765.1">
    <property type="nucleotide sequence ID" value="NZ_RPFW01000002.1"/>
</dbReference>
<proteinExistence type="predicted"/>
<keyword evidence="2" id="KW-1185">Reference proteome</keyword>
<dbReference type="EMBL" id="RPFW01000002">
    <property type="protein sequence ID" value="TVZ05059.1"/>
    <property type="molecule type" value="Genomic_DNA"/>
</dbReference>
<comment type="caution">
    <text evidence="1">The sequence shown here is derived from an EMBL/GenBank/DDBJ whole genome shotgun (WGS) entry which is preliminary data.</text>
</comment>
<gene>
    <name evidence="1" type="ORF">EAS64_10585</name>
</gene>
<dbReference type="AlphaFoldDB" id="A0A6P2C0W5"/>
<sequence>MSHLSLIGPENRIDPESWKLLAWLDSEDGTGESYRYAKVGRGDSRIRARPIQENVNFYEQVNELHKLAHLLHDGYSAHLDEYEEMQKDFGGC</sequence>
<evidence type="ECO:0000313" key="1">
    <source>
        <dbReference type="EMBL" id="TVZ05059.1"/>
    </source>
</evidence>
<reference evidence="1 2" key="1">
    <citation type="submission" date="2018-11" db="EMBL/GenBank/DDBJ databases">
        <title>Trebonia kvetii gen.nov., sp.nov., a novel acidophilic actinobacterium, and proposal of the new actinobacterial family Treboniaceae fam. nov.</title>
        <authorList>
            <person name="Rapoport D."/>
            <person name="Sagova-Mareckova M."/>
            <person name="Sedlacek I."/>
            <person name="Provaznik J."/>
            <person name="Kralova S."/>
            <person name="Pavlinic D."/>
            <person name="Benes V."/>
            <person name="Kopecky J."/>
        </authorList>
    </citation>
    <scope>NUCLEOTIDE SEQUENCE [LARGE SCALE GENOMIC DNA]</scope>
    <source>
        <strain evidence="1 2">15Tr583</strain>
    </source>
</reference>